<reference evidence="1 2" key="1">
    <citation type="submission" date="2016-04" db="EMBL/GenBank/DDBJ databases">
        <title>Genome analyses suggest a sexual origin of heterokaryosis in a supposedly ancient asexual fungus.</title>
        <authorList>
            <person name="Ropars J."/>
            <person name="Sedzielewska K."/>
            <person name="Noel J."/>
            <person name="Charron P."/>
            <person name="Farinelli L."/>
            <person name="Marton T."/>
            <person name="Kruger M."/>
            <person name="Pelin A."/>
            <person name="Brachmann A."/>
            <person name="Corradi N."/>
        </authorList>
    </citation>
    <scope>NUCLEOTIDE SEQUENCE [LARGE SCALE GENOMIC DNA]</scope>
    <source>
        <strain evidence="1 2">A5</strain>
    </source>
</reference>
<proteinExistence type="predicted"/>
<organism evidence="1 2">
    <name type="scientific">Rhizophagus irregularis</name>
    <dbReference type="NCBI Taxonomy" id="588596"/>
    <lineage>
        <taxon>Eukaryota</taxon>
        <taxon>Fungi</taxon>
        <taxon>Fungi incertae sedis</taxon>
        <taxon>Mucoromycota</taxon>
        <taxon>Glomeromycotina</taxon>
        <taxon>Glomeromycetes</taxon>
        <taxon>Glomerales</taxon>
        <taxon>Glomeraceae</taxon>
        <taxon>Rhizophagus</taxon>
    </lineage>
</organism>
<accession>A0A2N0NJU6</accession>
<dbReference type="AlphaFoldDB" id="A0A2N0NJU6"/>
<protein>
    <submittedName>
        <fullName evidence="1">Uncharacterized protein</fullName>
    </submittedName>
</protein>
<comment type="caution">
    <text evidence="1">The sequence shown here is derived from an EMBL/GenBank/DDBJ whole genome shotgun (WGS) entry which is preliminary data.</text>
</comment>
<dbReference type="Proteomes" id="UP000232722">
    <property type="component" value="Unassembled WGS sequence"/>
</dbReference>
<name>A0A2N0NJU6_9GLOM</name>
<dbReference type="EMBL" id="LLXJ01005486">
    <property type="protein sequence ID" value="PKB94839.1"/>
    <property type="molecule type" value="Genomic_DNA"/>
</dbReference>
<evidence type="ECO:0000313" key="2">
    <source>
        <dbReference type="Proteomes" id="UP000232722"/>
    </source>
</evidence>
<reference evidence="1 2" key="2">
    <citation type="submission" date="2017-09" db="EMBL/GenBank/DDBJ databases">
        <title>Extensive intraspecific genome diversity in a model arbuscular mycorrhizal fungus.</title>
        <authorList>
            <person name="Chen E.C."/>
            <person name="Morin E."/>
            <person name="Beaudet D."/>
            <person name="Noel J."/>
            <person name="Ndikumana S."/>
            <person name="Charron P."/>
            <person name="St-Onge C."/>
            <person name="Giorgi J."/>
            <person name="Grigoriev I.V."/>
            <person name="Roux C."/>
            <person name="Martin F.M."/>
            <person name="Corradi N."/>
        </authorList>
    </citation>
    <scope>NUCLEOTIDE SEQUENCE [LARGE SCALE GENOMIC DNA]</scope>
    <source>
        <strain evidence="1 2">A5</strain>
    </source>
</reference>
<gene>
    <name evidence="1" type="ORF">RhiirA5_437936</name>
</gene>
<evidence type="ECO:0000313" key="1">
    <source>
        <dbReference type="EMBL" id="PKB94839.1"/>
    </source>
</evidence>
<sequence length="52" mass="6013">MIALKSVDLLKVPPYILKEMQKEVEIYKDFSDIQEQKARALKGLDSRGKHPN</sequence>